<dbReference type="EC" id="2.7.13.3" evidence="2"/>
<gene>
    <name evidence="7" type="ORF">VLY81_04825</name>
</gene>
<keyword evidence="3" id="KW-0808">Transferase</keyword>
<evidence type="ECO:0000256" key="4">
    <source>
        <dbReference type="ARBA" id="ARBA00022777"/>
    </source>
</evidence>
<sequence length="223" mass="24234">MPALIHEVRNYLSLARAQAQIIAVGLSTDPRQDAARILATIDRLDMALQRFKRLQGPISLEPRPCRVSAVLQEVSLLFSAVARQQGIELVVEGPASGDEEGIWADPDALRDVLINLVQNAVEATPGPGTVRLWQTADAEGVTLCVQDQGSGIGPEEARRIFEPFYTTKQRGTGLGLAICERVVAEHGGRIWFESAPGQGTTFYVWLPRPRQAPTASTPSQRTA</sequence>
<dbReference type="InterPro" id="IPR004358">
    <property type="entry name" value="Sig_transdc_His_kin-like_C"/>
</dbReference>
<evidence type="ECO:0000313" key="8">
    <source>
        <dbReference type="Proteomes" id="UP001333102"/>
    </source>
</evidence>
<dbReference type="Proteomes" id="UP001333102">
    <property type="component" value="Chromosome"/>
</dbReference>
<dbReference type="SMART" id="SM00387">
    <property type="entry name" value="HATPase_c"/>
    <property type="match status" value="1"/>
</dbReference>
<accession>A0ABZ1BRQ5</accession>
<evidence type="ECO:0000256" key="5">
    <source>
        <dbReference type="ARBA" id="ARBA00023012"/>
    </source>
</evidence>
<dbReference type="GO" id="GO:0016301">
    <property type="term" value="F:kinase activity"/>
    <property type="evidence" value="ECO:0007669"/>
    <property type="project" value="UniProtKB-KW"/>
</dbReference>
<dbReference type="InterPro" id="IPR005467">
    <property type="entry name" value="His_kinase_dom"/>
</dbReference>
<dbReference type="InterPro" id="IPR036890">
    <property type="entry name" value="HATPase_C_sf"/>
</dbReference>
<keyword evidence="4 7" id="KW-0418">Kinase</keyword>
<dbReference type="Pfam" id="PF02518">
    <property type="entry name" value="HATPase_c"/>
    <property type="match status" value="1"/>
</dbReference>
<comment type="catalytic activity">
    <reaction evidence="1">
        <text>ATP + protein L-histidine = ADP + protein N-phospho-L-histidine.</text>
        <dbReference type="EC" id="2.7.13.3"/>
    </reaction>
</comment>
<keyword evidence="8" id="KW-1185">Reference proteome</keyword>
<evidence type="ECO:0000259" key="6">
    <source>
        <dbReference type="PROSITE" id="PS50109"/>
    </source>
</evidence>
<dbReference type="Gene3D" id="3.30.565.10">
    <property type="entry name" value="Histidine kinase-like ATPase, C-terminal domain"/>
    <property type="match status" value="1"/>
</dbReference>
<dbReference type="PRINTS" id="PR00344">
    <property type="entry name" value="BCTRLSENSOR"/>
</dbReference>
<reference evidence="8" key="1">
    <citation type="submission" date="2023-12" db="EMBL/GenBank/DDBJ databases">
        <title>Novel isolates from deep terrestrial aquifers shed light on the physiology and ecology of the class Limnochordia.</title>
        <authorList>
            <person name="Karnachuk O.V."/>
            <person name="Lukina A.P."/>
            <person name="Avakyan M.R."/>
            <person name="Kadnikov V."/>
            <person name="Begmatov S."/>
            <person name="Beletsky A.V."/>
            <person name="Mardanov A.V."/>
            <person name="Ravin N.V."/>
        </authorList>
    </citation>
    <scope>NUCLEOTIDE SEQUENCE [LARGE SCALE GENOMIC DNA]</scope>
    <source>
        <strain evidence="8">LN</strain>
    </source>
</reference>
<dbReference type="InterPro" id="IPR003594">
    <property type="entry name" value="HATPase_dom"/>
</dbReference>
<dbReference type="InterPro" id="IPR050736">
    <property type="entry name" value="Sensor_HK_Regulatory"/>
</dbReference>
<keyword evidence="5" id="KW-0902">Two-component regulatory system</keyword>
<proteinExistence type="predicted"/>
<dbReference type="CDD" id="cd00075">
    <property type="entry name" value="HATPase"/>
    <property type="match status" value="1"/>
</dbReference>
<feature type="domain" description="Histidine kinase" evidence="6">
    <location>
        <begin position="3"/>
        <end position="210"/>
    </location>
</feature>
<dbReference type="EMBL" id="CP141614">
    <property type="protein sequence ID" value="WRP15491.1"/>
    <property type="molecule type" value="Genomic_DNA"/>
</dbReference>
<evidence type="ECO:0000256" key="2">
    <source>
        <dbReference type="ARBA" id="ARBA00012438"/>
    </source>
</evidence>
<protein>
    <recommendedName>
        <fullName evidence="2">histidine kinase</fullName>
        <ecNumber evidence="2">2.7.13.3</ecNumber>
    </recommendedName>
</protein>
<dbReference type="PANTHER" id="PTHR43711:SF1">
    <property type="entry name" value="HISTIDINE KINASE 1"/>
    <property type="match status" value="1"/>
</dbReference>
<evidence type="ECO:0000256" key="3">
    <source>
        <dbReference type="ARBA" id="ARBA00022679"/>
    </source>
</evidence>
<evidence type="ECO:0000313" key="7">
    <source>
        <dbReference type="EMBL" id="WRP15491.1"/>
    </source>
</evidence>
<dbReference type="RefSeq" id="WP_324669894.1">
    <property type="nucleotide sequence ID" value="NZ_CP141614.1"/>
</dbReference>
<organism evidence="7 8">
    <name type="scientific">Geochorda subterranea</name>
    <dbReference type="NCBI Taxonomy" id="3109564"/>
    <lineage>
        <taxon>Bacteria</taxon>
        <taxon>Bacillati</taxon>
        <taxon>Bacillota</taxon>
        <taxon>Limnochordia</taxon>
        <taxon>Limnochordales</taxon>
        <taxon>Geochordaceae</taxon>
        <taxon>Geochorda</taxon>
    </lineage>
</organism>
<dbReference type="PANTHER" id="PTHR43711">
    <property type="entry name" value="TWO-COMPONENT HISTIDINE KINASE"/>
    <property type="match status" value="1"/>
</dbReference>
<evidence type="ECO:0000256" key="1">
    <source>
        <dbReference type="ARBA" id="ARBA00000085"/>
    </source>
</evidence>
<dbReference type="SUPFAM" id="SSF55874">
    <property type="entry name" value="ATPase domain of HSP90 chaperone/DNA topoisomerase II/histidine kinase"/>
    <property type="match status" value="1"/>
</dbReference>
<dbReference type="PROSITE" id="PS50109">
    <property type="entry name" value="HIS_KIN"/>
    <property type="match status" value="1"/>
</dbReference>
<name>A0ABZ1BRQ5_9FIRM</name>